<dbReference type="RefSeq" id="WP_012216873.1">
    <property type="nucleotide sequence ID" value="NC_010086.1"/>
</dbReference>
<evidence type="ECO:0000313" key="8">
    <source>
        <dbReference type="Proteomes" id="UP000008815"/>
    </source>
</evidence>
<dbReference type="Proteomes" id="UP000008815">
    <property type="component" value="Chromosome 2"/>
</dbReference>
<dbReference type="PANTHER" id="PTHR30086">
    <property type="entry name" value="ARGININE EXPORTER PROTEIN ARGO"/>
    <property type="match status" value="1"/>
</dbReference>
<evidence type="ECO:0000256" key="1">
    <source>
        <dbReference type="ARBA" id="ARBA00004651"/>
    </source>
</evidence>
<keyword evidence="2" id="KW-1003">Cell membrane</keyword>
<feature type="transmembrane region" description="Helical" evidence="6">
    <location>
        <begin position="6"/>
        <end position="28"/>
    </location>
</feature>
<feature type="transmembrane region" description="Helical" evidence="6">
    <location>
        <begin position="40"/>
        <end position="61"/>
    </location>
</feature>
<dbReference type="AlphaFoldDB" id="A0A0H3KM24"/>
<dbReference type="InterPro" id="IPR001123">
    <property type="entry name" value="LeuE-type"/>
</dbReference>
<name>A0A0H3KM24_BURM1</name>
<reference evidence="7 8" key="1">
    <citation type="submission" date="2007-04" db="EMBL/GenBank/DDBJ databases">
        <title>Complete genome sequence of Burkholderia multivorans ATCC 17616.</title>
        <authorList>
            <person name="Ohtsubo Y."/>
            <person name="Yamashita A."/>
            <person name="Kurokawa K."/>
            <person name="Takami H."/>
            <person name="Yuhara S."/>
            <person name="Nishiyama E."/>
            <person name="Endo R."/>
            <person name="Miyazaki R."/>
            <person name="Ono A."/>
            <person name="Yano K."/>
            <person name="Ito M."/>
            <person name="Sota M."/>
            <person name="Yuji N."/>
            <person name="Hattori M."/>
            <person name="Tsuda M."/>
        </authorList>
    </citation>
    <scope>NUCLEOTIDE SEQUENCE [LARGE SCALE GENOMIC DNA]</scope>
    <source>
        <strain evidence="8">ATCC 17616 / 249</strain>
    </source>
</reference>
<evidence type="ECO:0000313" key="7">
    <source>
        <dbReference type="EMBL" id="BAG46290.1"/>
    </source>
</evidence>
<evidence type="ECO:0000256" key="6">
    <source>
        <dbReference type="SAM" id="Phobius"/>
    </source>
</evidence>
<feature type="transmembrane region" description="Helical" evidence="6">
    <location>
        <begin position="180"/>
        <end position="198"/>
    </location>
</feature>
<proteinExistence type="predicted"/>
<dbReference type="Pfam" id="PF01810">
    <property type="entry name" value="LysE"/>
    <property type="match status" value="1"/>
</dbReference>
<dbReference type="eggNOG" id="COG1280">
    <property type="taxonomic scope" value="Bacteria"/>
</dbReference>
<feature type="transmembrane region" description="Helical" evidence="6">
    <location>
        <begin position="144"/>
        <end position="168"/>
    </location>
</feature>
<organism evidence="7 8">
    <name type="scientific">Burkholderia multivorans (strain ATCC 17616 / 249)</name>
    <dbReference type="NCBI Taxonomy" id="395019"/>
    <lineage>
        <taxon>Bacteria</taxon>
        <taxon>Pseudomonadati</taxon>
        <taxon>Pseudomonadota</taxon>
        <taxon>Betaproteobacteria</taxon>
        <taxon>Burkholderiales</taxon>
        <taxon>Burkholderiaceae</taxon>
        <taxon>Burkholderia</taxon>
        <taxon>Burkholderia cepacia complex</taxon>
    </lineage>
</organism>
<evidence type="ECO:0000256" key="2">
    <source>
        <dbReference type="ARBA" id="ARBA00022475"/>
    </source>
</evidence>
<dbReference type="KEGG" id="bmu:Bmul_4069"/>
<keyword evidence="8" id="KW-1185">Reference proteome</keyword>
<dbReference type="KEGG" id="bmj:BMULJ_04435"/>
<accession>A0A0H3KM24</accession>
<gene>
    <name evidence="7" type="ordered locus">BMULJ_04435</name>
</gene>
<feature type="transmembrane region" description="Helical" evidence="6">
    <location>
        <begin position="121"/>
        <end position="138"/>
    </location>
</feature>
<evidence type="ECO:0000256" key="4">
    <source>
        <dbReference type="ARBA" id="ARBA00022989"/>
    </source>
</evidence>
<dbReference type="GO" id="GO:0033228">
    <property type="term" value="P:cysteine export across plasma membrane"/>
    <property type="evidence" value="ECO:0007669"/>
    <property type="project" value="TreeGrafter"/>
</dbReference>
<dbReference type="GO" id="GO:0015171">
    <property type="term" value="F:amino acid transmembrane transporter activity"/>
    <property type="evidence" value="ECO:0007669"/>
    <property type="project" value="TreeGrafter"/>
</dbReference>
<keyword evidence="4 6" id="KW-1133">Transmembrane helix</keyword>
<dbReference type="HOGENOM" id="CLU_079569_1_0_4"/>
<dbReference type="PANTHER" id="PTHR30086:SF20">
    <property type="entry name" value="ARGININE EXPORTER PROTEIN ARGO-RELATED"/>
    <property type="match status" value="1"/>
</dbReference>
<protein>
    <submittedName>
        <fullName evidence="7">Threonine efflux protein</fullName>
    </submittedName>
</protein>
<dbReference type="STRING" id="395019.BMULJ_04435"/>
<keyword evidence="3 6" id="KW-0812">Transmembrane</keyword>
<dbReference type="EMBL" id="AP009386">
    <property type="protein sequence ID" value="BAG46290.1"/>
    <property type="molecule type" value="Genomic_DNA"/>
</dbReference>
<comment type="subcellular location">
    <subcellularLocation>
        <location evidence="1">Cell membrane</location>
        <topology evidence="1">Multi-pass membrane protein</topology>
    </subcellularLocation>
</comment>
<evidence type="ECO:0000256" key="5">
    <source>
        <dbReference type="ARBA" id="ARBA00023136"/>
    </source>
</evidence>
<keyword evidence="5 6" id="KW-0472">Membrane</keyword>
<sequence>MPLHDYLPLILFVIVSTITPGGATTLATASGAHFGYRRSLPLMAGIAAGLASMAAAAAAGLGSVLLAVPALQLAMKAAGSLYLAWLALRIARGGRPGLDATVHRPQGFLSGVWMLWHNPKGWAMTLGAAASFAALAAGPVRLGALLGLAFGVAAMASLSLWCFAGLLFARMLRTERQWRCLNVGLGLLLVGSIVPMWLP</sequence>
<dbReference type="GO" id="GO:0005886">
    <property type="term" value="C:plasma membrane"/>
    <property type="evidence" value="ECO:0007669"/>
    <property type="project" value="UniProtKB-SubCell"/>
</dbReference>
<evidence type="ECO:0000256" key="3">
    <source>
        <dbReference type="ARBA" id="ARBA00022692"/>
    </source>
</evidence>